<dbReference type="PROSITE" id="PS50885">
    <property type="entry name" value="HAMP"/>
    <property type="match status" value="1"/>
</dbReference>
<dbReference type="EMBL" id="WAIE01000001">
    <property type="protein sequence ID" value="KAB1442945.1"/>
    <property type="molecule type" value="Genomic_DNA"/>
</dbReference>
<dbReference type="SUPFAM" id="SSF141868">
    <property type="entry name" value="EAL domain-like"/>
    <property type="match status" value="1"/>
</dbReference>
<evidence type="ECO:0000313" key="21">
    <source>
        <dbReference type="Proteomes" id="UP000438699"/>
    </source>
</evidence>
<reference evidence="20 21" key="1">
    <citation type="journal article" date="2017" name="Int. J. Syst. Evol. Microbiol.">
        <title>Desulfovibrio senegalensis sp. nov., a mesophilic sulfate reducer isolated from marine sediment.</title>
        <authorList>
            <person name="Thioye A."/>
            <person name="Gam Z.B.A."/>
            <person name="Mbengue M."/>
            <person name="Cayol J.L."/>
            <person name="Joseph-Bartoli M."/>
            <person name="Toure-Kane C."/>
            <person name="Labat M."/>
        </authorList>
    </citation>
    <scope>NUCLEOTIDE SEQUENCE [LARGE SCALE GENOMIC DNA]</scope>
    <source>
        <strain evidence="20 21">DSM 101509</strain>
    </source>
</reference>
<dbReference type="InterPro" id="IPR029787">
    <property type="entry name" value="Nucleotide_cyclase"/>
</dbReference>
<dbReference type="Gene3D" id="3.30.70.270">
    <property type="match status" value="1"/>
</dbReference>
<dbReference type="SMART" id="SM00052">
    <property type="entry name" value="EAL"/>
    <property type="match status" value="1"/>
</dbReference>
<dbReference type="CDD" id="cd00130">
    <property type="entry name" value="PAS"/>
    <property type="match status" value="1"/>
</dbReference>
<dbReference type="InterPro" id="IPR052155">
    <property type="entry name" value="Biofilm_reg_signaling"/>
</dbReference>
<evidence type="ECO:0000259" key="18">
    <source>
        <dbReference type="PROSITE" id="PS50885"/>
    </source>
</evidence>
<evidence type="ECO:0000256" key="5">
    <source>
        <dbReference type="ARBA" id="ARBA00022692"/>
    </source>
</evidence>
<dbReference type="PROSITE" id="PS50887">
    <property type="entry name" value="GGDEF"/>
    <property type="match status" value="1"/>
</dbReference>
<feature type="coiled-coil region" evidence="13">
    <location>
        <begin position="248"/>
        <end position="279"/>
    </location>
</feature>
<proteinExistence type="predicted"/>
<dbReference type="FunFam" id="3.20.20.450:FF:000001">
    <property type="entry name" value="Cyclic di-GMP phosphodiesterase yahA"/>
    <property type="match status" value="1"/>
</dbReference>
<sequence>MKRIPRLFHKPFLFMTVAFAVMCAVIAYTSSRSLDREMRAQYREKAEALAVSIAESGLGAMTDADISSLRERIGDYCQIRGVSYVVVADRDGRVLAHSFGSGVPPMVSTQMHDMLAGGNGFRHIVVDGREMLHVVRPIDNGTQGSVHVGMDLSPIREQIKIAMAQQVGLIFVLFLVCVVAGYFFFLNLSRPLAVLADYARRVADHDFSHDIAVVSNDEIGELGRAMQSMANEISDFVLTLEERVYDKTLQLREAKDELEQKVEERTEELTRTNVQLKIEVAERRVIGEALRKAESKYRTIFENAVEGIYQMTPSGRYISANPSLARLFGYATPEELMSSVYDCRTQLYLDAGERGSFMETLLRKGEVKDFESQVRRRDGKIIWISESARRVNDDEGVPIYFEGSVEDVTLRKKAEAQLKRQAFHDPLTKLPNRALFHDHLHMAMKRGKRNKGRFAVLYLDLDRFKVINDSLGHDMGDELLRAVADVLKSCARSVDTVARFGGDEFAILLEDVEAPRDVTRVAKRILAGIRKPFNLRGHEVFTSASIGIVLHTQEYDRPEQLLRDADTAMYRAKEQGKSRFKVFNRKMHDHVLLLMEMENDLRRALDHNELTVAYQPIVHLPSRRITGFEALVRWRHPERGLVSPGEFVPLAEDTGLIYPVDYQVIRQACNQVKQWQSRFGDEDTPPLTLNVNISGKHFGRTQLLRQMEELIESSGMEPSSLNIELTESALVDYPVMAEELLTQLKRCGVNICIDDFGTGYSSLSYLQKFPIDVVKVDRTFVSQVQEDRDSRAIVSTIFSLGASMDLKVVAEGVETQGQLDFLEQAGCHYVQGYLFYQPMFAEEVEAMLEAGTKTCLPA</sequence>
<dbReference type="RefSeq" id="WP_151149135.1">
    <property type="nucleotide sequence ID" value="NZ_WAIE01000001.1"/>
</dbReference>
<feature type="domain" description="HAMP" evidence="18">
    <location>
        <begin position="186"/>
        <end position="238"/>
    </location>
</feature>
<keyword evidence="7" id="KW-0418">Kinase</keyword>
<feature type="domain" description="PAC" evidence="16">
    <location>
        <begin position="368"/>
        <end position="420"/>
    </location>
</feature>
<dbReference type="PANTHER" id="PTHR44757:SF2">
    <property type="entry name" value="BIOFILM ARCHITECTURE MAINTENANCE PROTEIN MBAA"/>
    <property type="match status" value="1"/>
</dbReference>
<evidence type="ECO:0000256" key="10">
    <source>
        <dbReference type="ARBA" id="ARBA00023012"/>
    </source>
</evidence>
<comment type="caution">
    <text evidence="20">The sequence shown here is derived from an EMBL/GenBank/DDBJ whole genome shotgun (WGS) entry which is preliminary data.</text>
</comment>
<feature type="domain" description="GGDEF" evidence="19">
    <location>
        <begin position="452"/>
        <end position="585"/>
    </location>
</feature>
<dbReference type="SUPFAM" id="SSF55785">
    <property type="entry name" value="PYP-like sensor domain (PAS domain)"/>
    <property type="match status" value="1"/>
</dbReference>
<dbReference type="Pfam" id="PF00672">
    <property type="entry name" value="HAMP"/>
    <property type="match status" value="1"/>
</dbReference>
<dbReference type="GO" id="GO:0016301">
    <property type="term" value="F:kinase activity"/>
    <property type="evidence" value="ECO:0007669"/>
    <property type="project" value="UniProtKB-KW"/>
</dbReference>
<name>A0A6N6N631_9BACT</name>
<dbReference type="NCBIfam" id="TIGR00254">
    <property type="entry name" value="GGDEF"/>
    <property type="match status" value="1"/>
</dbReference>
<evidence type="ECO:0000259" key="15">
    <source>
        <dbReference type="PROSITE" id="PS50112"/>
    </source>
</evidence>
<dbReference type="GO" id="GO:0071732">
    <property type="term" value="P:cellular response to nitric oxide"/>
    <property type="evidence" value="ECO:0007669"/>
    <property type="project" value="UniProtKB-ARBA"/>
</dbReference>
<dbReference type="SUPFAM" id="SSF158472">
    <property type="entry name" value="HAMP domain-like"/>
    <property type="match status" value="1"/>
</dbReference>
<dbReference type="InterPro" id="IPR033463">
    <property type="entry name" value="sCache_3"/>
</dbReference>
<evidence type="ECO:0000259" key="17">
    <source>
        <dbReference type="PROSITE" id="PS50883"/>
    </source>
</evidence>
<feature type="domain" description="EAL" evidence="17">
    <location>
        <begin position="594"/>
        <end position="852"/>
    </location>
</feature>
<dbReference type="InterPro" id="IPR035919">
    <property type="entry name" value="EAL_sf"/>
</dbReference>
<evidence type="ECO:0000256" key="2">
    <source>
        <dbReference type="ARBA" id="ARBA00022475"/>
    </source>
</evidence>
<dbReference type="OrthoDB" id="7673416at2"/>
<evidence type="ECO:0000256" key="8">
    <source>
        <dbReference type="ARBA" id="ARBA00022840"/>
    </source>
</evidence>
<dbReference type="PROSITE" id="PS50112">
    <property type="entry name" value="PAS"/>
    <property type="match status" value="1"/>
</dbReference>
<keyword evidence="10" id="KW-0902">Two-component regulatory system</keyword>
<keyword evidence="2" id="KW-1003">Cell membrane</keyword>
<dbReference type="CDD" id="cd01949">
    <property type="entry name" value="GGDEF"/>
    <property type="match status" value="1"/>
</dbReference>
<keyword evidence="6" id="KW-0547">Nucleotide-binding</keyword>
<dbReference type="SUPFAM" id="SSF103190">
    <property type="entry name" value="Sensory domain-like"/>
    <property type="match status" value="1"/>
</dbReference>
<dbReference type="Pfam" id="PF00990">
    <property type="entry name" value="GGDEF"/>
    <property type="match status" value="1"/>
</dbReference>
<keyword evidence="8" id="KW-0067">ATP-binding</keyword>
<dbReference type="Pfam" id="PF00563">
    <property type="entry name" value="EAL"/>
    <property type="match status" value="1"/>
</dbReference>
<comment type="catalytic activity">
    <reaction evidence="12">
        <text>3',3'-c-di-GMP + H2O = 5'-phosphoguanylyl(3'-&gt;5')guanosine + H(+)</text>
        <dbReference type="Rhea" id="RHEA:24902"/>
        <dbReference type="ChEBI" id="CHEBI:15377"/>
        <dbReference type="ChEBI" id="CHEBI:15378"/>
        <dbReference type="ChEBI" id="CHEBI:58754"/>
        <dbReference type="ChEBI" id="CHEBI:58805"/>
        <dbReference type="EC" id="3.1.4.52"/>
    </reaction>
    <physiologicalReaction direction="left-to-right" evidence="12">
        <dbReference type="Rhea" id="RHEA:24903"/>
    </physiologicalReaction>
</comment>
<dbReference type="NCBIfam" id="TIGR00229">
    <property type="entry name" value="sensory_box"/>
    <property type="match status" value="1"/>
</dbReference>
<dbReference type="InterPro" id="IPR001633">
    <property type="entry name" value="EAL_dom"/>
</dbReference>
<keyword evidence="21" id="KW-1185">Reference proteome</keyword>
<dbReference type="GO" id="GO:0005524">
    <property type="term" value="F:ATP binding"/>
    <property type="evidence" value="ECO:0007669"/>
    <property type="project" value="UniProtKB-KW"/>
</dbReference>
<evidence type="ECO:0000256" key="9">
    <source>
        <dbReference type="ARBA" id="ARBA00022989"/>
    </source>
</evidence>
<dbReference type="SMART" id="SM00304">
    <property type="entry name" value="HAMP"/>
    <property type="match status" value="1"/>
</dbReference>
<feature type="transmembrane region" description="Helical" evidence="14">
    <location>
        <begin position="167"/>
        <end position="185"/>
    </location>
</feature>
<keyword evidence="9 14" id="KW-1133">Transmembrane helix</keyword>
<organism evidence="20 21">
    <name type="scientific">Pseudodesulfovibrio senegalensis</name>
    <dbReference type="NCBI Taxonomy" id="1721087"/>
    <lineage>
        <taxon>Bacteria</taxon>
        <taxon>Pseudomonadati</taxon>
        <taxon>Thermodesulfobacteriota</taxon>
        <taxon>Desulfovibrionia</taxon>
        <taxon>Desulfovibrionales</taxon>
        <taxon>Desulfovibrionaceae</taxon>
    </lineage>
</organism>
<dbReference type="InterPro" id="IPR000014">
    <property type="entry name" value="PAS"/>
</dbReference>
<dbReference type="Gene3D" id="3.30.450.20">
    <property type="entry name" value="PAS domain"/>
    <property type="match status" value="1"/>
</dbReference>
<dbReference type="InterPro" id="IPR043128">
    <property type="entry name" value="Rev_trsase/Diguanyl_cyclase"/>
</dbReference>
<dbReference type="Pfam" id="PF13426">
    <property type="entry name" value="PAS_9"/>
    <property type="match status" value="1"/>
</dbReference>
<dbReference type="Pfam" id="PF17203">
    <property type="entry name" value="sCache_3_2"/>
    <property type="match status" value="1"/>
</dbReference>
<feature type="transmembrane region" description="Helical" evidence="14">
    <location>
        <begin position="12"/>
        <end position="29"/>
    </location>
</feature>
<keyword evidence="3" id="KW-0597">Phosphoprotein</keyword>
<evidence type="ECO:0000256" key="6">
    <source>
        <dbReference type="ARBA" id="ARBA00022741"/>
    </source>
</evidence>
<protein>
    <submittedName>
        <fullName evidence="20">EAL domain-containing protein</fullName>
    </submittedName>
</protein>
<evidence type="ECO:0000256" key="11">
    <source>
        <dbReference type="ARBA" id="ARBA00023136"/>
    </source>
</evidence>
<dbReference type="PANTHER" id="PTHR44757">
    <property type="entry name" value="DIGUANYLATE CYCLASE DGCP"/>
    <property type="match status" value="1"/>
</dbReference>
<dbReference type="AlphaFoldDB" id="A0A6N6N631"/>
<dbReference type="InterPro" id="IPR035965">
    <property type="entry name" value="PAS-like_dom_sf"/>
</dbReference>
<evidence type="ECO:0000259" key="19">
    <source>
        <dbReference type="PROSITE" id="PS50887"/>
    </source>
</evidence>
<dbReference type="GO" id="GO:0071111">
    <property type="term" value="F:cyclic-guanylate-specific phosphodiesterase activity"/>
    <property type="evidence" value="ECO:0007669"/>
    <property type="project" value="UniProtKB-EC"/>
</dbReference>
<feature type="domain" description="PAS" evidence="15">
    <location>
        <begin position="293"/>
        <end position="334"/>
    </location>
</feature>
<evidence type="ECO:0000256" key="14">
    <source>
        <dbReference type="SAM" id="Phobius"/>
    </source>
</evidence>
<dbReference type="InterPro" id="IPR000700">
    <property type="entry name" value="PAS-assoc_C"/>
</dbReference>
<evidence type="ECO:0000256" key="12">
    <source>
        <dbReference type="ARBA" id="ARBA00051114"/>
    </source>
</evidence>
<dbReference type="Gene3D" id="6.10.340.10">
    <property type="match status" value="1"/>
</dbReference>
<evidence type="ECO:0000256" key="7">
    <source>
        <dbReference type="ARBA" id="ARBA00022777"/>
    </source>
</evidence>
<dbReference type="Gene3D" id="3.20.20.450">
    <property type="entry name" value="EAL domain"/>
    <property type="match status" value="1"/>
</dbReference>
<dbReference type="SUPFAM" id="SSF55073">
    <property type="entry name" value="Nucleotide cyclase"/>
    <property type="match status" value="1"/>
</dbReference>
<comment type="subcellular location">
    <subcellularLocation>
        <location evidence="1">Cell membrane</location>
        <topology evidence="1">Multi-pass membrane protein</topology>
    </subcellularLocation>
</comment>
<evidence type="ECO:0000313" key="20">
    <source>
        <dbReference type="EMBL" id="KAB1442945.1"/>
    </source>
</evidence>
<accession>A0A6N6N631</accession>
<evidence type="ECO:0000256" key="4">
    <source>
        <dbReference type="ARBA" id="ARBA00022679"/>
    </source>
</evidence>
<dbReference type="PROSITE" id="PS50113">
    <property type="entry name" value="PAC"/>
    <property type="match status" value="1"/>
</dbReference>
<dbReference type="GO" id="GO:0000160">
    <property type="term" value="P:phosphorelay signal transduction system"/>
    <property type="evidence" value="ECO:0007669"/>
    <property type="project" value="UniProtKB-KW"/>
</dbReference>
<evidence type="ECO:0000256" key="3">
    <source>
        <dbReference type="ARBA" id="ARBA00022553"/>
    </source>
</evidence>
<keyword evidence="5 14" id="KW-0812">Transmembrane</keyword>
<keyword evidence="13" id="KW-0175">Coiled coil</keyword>
<dbReference type="GO" id="GO:0005886">
    <property type="term" value="C:plasma membrane"/>
    <property type="evidence" value="ECO:0007669"/>
    <property type="project" value="UniProtKB-SubCell"/>
</dbReference>
<dbReference type="Proteomes" id="UP000438699">
    <property type="component" value="Unassembled WGS sequence"/>
</dbReference>
<dbReference type="CDD" id="cd06225">
    <property type="entry name" value="HAMP"/>
    <property type="match status" value="1"/>
</dbReference>
<dbReference type="InterPro" id="IPR000160">
    <property type="entry name" value="GGDEF_dom"/>
</dbReference>
<dbReference type="FunFam" id="3.30.70.270:FF:000001">
    <property type="entry name" value="Diguanylate cyclase domain protein"/>
    <property type="match status" value="1"/>
</dbReference>
<dbReference type="PROSITE" id="PS50883">
    <property type="entry name" value="EAL"/>
    <property type="match status" value="1"/>
</dbReference>
<dbReference type="SMART" id="SM00267">
    <property type="entry name" value="GGDEF"/>
    <property type="match status" value="1"/>
</dbReference>
<dbReference type="CDD" id="cd01948">
    <property type="entry name" value="EAL"/>
    <property type="match status" value="1"/>
</dbReference>
<keyword evidence="4" id="KW-0808">Transferase</keyword>
<dbReference type="CDD" id="cd18774">
    <property type="entry name" value="PDC2_HK_sensor"/>
    <property type="match status" value="1"/>
</dbReference>
<evidence type="ECO:0000256" key="1">
    <source>
        <dbReference type="ARBA" id="ARBA00004651"/>
    </source>
</evidence>
<evidence type="ECO:0000259" key="16">
    <source>
        <dbReference type="PROSITE" id="PS50113"/>
    </source>
</evidence>
<evidence type="ECO:0000256" key="13">
    <source>
        <dbReference type="SAM" id="Coils"/>
    </source>
</evidence>
<dbReference type="InterPro" id="IPR029151">
    <property type="entry name" value="Sensor-like_sf"/>
</dbReference>
<dbReference type="InterPro" id="IPR003660">
    <property type="entry name" value="HAMP_dom"/>
</dbReference>
<keyword evidence="11 14" id="KW-0472">Membrane</keyword>
<gene>
    <name evidence="20" type="ORF">F8A88_01345</name>
</gene>